<dbReference type="GO" id="GO:0045893">
    <property type="term" value="P:positive regulation of DNA-templated transcription"/>
    <property type="evidence" value="ECO:0007669"/>
    <property type="project" value="TreeGrafter"/>
</dbReference>
<proteinExistence type="inferred from homology"/>
<dbReference type="KEGG" id="scac:106086652"/>
<dbReference type="PANTHER" id="PTHR31705:SF4">
    <property type="entry name" value="MEDIATOR OF RNA POLYMERASE II TRANSCRIPTION SUBUNIT 30"/>
    <property type="match status" value="1"/>
</dbReference>
<dbReference type="Pfam" id="PF11315">
    <property type="entry name" value="Med30"/>
    <property type="match status" value="1"/>
</dbReference>
<evidence type="ECO:0000256" key="7">
    <source>
        <dbReference type="ARBA" id="ARBA00023242"/>
    </source>
</evidence>
<comment type="function">
    <text evidence="8">Component of the Mediator complex, a coactivator involved in the regulated transcription of nearly all RNA polymerase II-dependent genes. Mediator functions as a bridge to convey information from gene-specific regulatory proteins to the basal RNA polymerase II transcription machinery. Mediator is recruited to promoters by direct interactions with regulatory proteins and serves as a scaffold for the assembly of a functional preinitiation complex with RNA polymerase II and the general transcription factors.</text>
</comment>
<feature type="region of interest" description="Disordered" evidence="10">
    <location>
        <begin position="1"/>
        <end position="36"/>
    </location>
</feature>
<dbReference type="Proteomes" id="UP000095300">
    <property type="component" value="Unassembled WGS sequence"/>
</dbReference>
<comment type="similarity">
    <text evidence="2">Belongs to the Mediator complex subunit 30 family.</text>
</comment>
<evidence type="ECO:0000256" key="1">
    <source>
        <dbReference type="ARBA" id="ARBA00004123"/>
    </source>
</evidence>
<evidence type="ECO:0000256" key="2">
    <source>
        <dbReference type="ARBA" id="ARBA00010606"/>
    </source>
</evidence>
<name>A0A1I8P718_STOCA</name>
<evidence type="ECO:0000256" key="10">
    <source>
        <dbReference type="SAM" id="MobiDB-lite"/>
    </source>
</evidence>
<keyword evidence="5" id="KW-0010">Activator</keyword>
<dbReference type="AlphaFoldDB" id="A0A1I8P718"/>
<feature type="region of interest" description="Disordered" evidence="10">
    <location>
        <begin position="156"/>
        <end position="212"/>
    </location>
</feature>
<dbReference type="OrthoDB" id="10067025at2759"/>
<reference evidence="11" key="1">
    <citation type="submission" date="2020-05" db="UniProtKB">
        <authorList>
            <consortium name="EnsemblMetazoa"/>
        </authorList>
    </citation>
    <scope>IDENTIFICATION</scope>
    <source>
        <strain evidence="11">USDA</strain>
    </source>
</reference>
<comment type="subcellular location">
    <subcellularLocation>
        <location evidence="1">Nucleus</location>
    </subcellularLocation>
</comment>
<protein>
    <recommendedName>
        <fullName evidence="3">Mediator of RNA polymerase II transcription subunit 30</fullName>
    </recommendedName>
    <alternativeName>
        <fullName evidence="9">Mediator complex subunit 30</fullName>
    </alternativeName>
</protein>
<dbReference type="STRING" id="35570.A0A1I8P718"/>
<accession>A0A1I8P718</accession>
<feature type="compositionally biased region" description="Low complexity" evidence="10">
    <location>
        <begin position="23"/>
        <end position="36"/>
    </location>
</feature>
<evidence type="ECO:0000256" key="6">
    <source>
        <dbReference type="ARBA" id="ARBA00023163"/>
    </source>
</evidence>
<evidence type="ECO:0000256" key="5">
    <source>
        <dbReference type="ARBA" id="ARBA00023159"/>
    </source>
</evidence>
<evidence type="ECO:0000256" key="3">
    <source>
        <dbReference type="ARBA" id="ARBA00019664"/>
    </source>
</evidence>
<evidence type="ECO:0000313" key="11">
    <source>
        <dbReference type="EnsemblMetazoa" id="SCAU005407-PA"/>
    </source>
</evidence>
<dbReference type="VEuPathDB" id="VectorBase:SCAU005407"/>
<evidence type="ECO:0000256" key="4">
    <source>
        <dbReference type="ARBA" id="ARBA00023015"/>
    </source>
</evidence>
<dbReference type="GO" id="GO:0016592">
    <property type="term" value="C:mediator complex"/>
    <property type="evidence" value="ECO:0007669"/>
    <property type="project" value="TreeGrafter"/>
</dbReference>
<dbReference type="InterPro" id="IPR021019">
    <property type="entry name" value="Mediator_Med30_met"/>
</dbReference>
<organism evidence="11 12">
    <name type="scientific">Stomoxys calcitrans</name>
    <name type="common">Stable fly</name>
    <name type="synonym">Conops calcitrans</name>
    <dbReference type="NCBI Taxonomy" id="35570"/>
    <lineage>
        <taxon>Eukaryota</taxon>
        <taxon>Metazoa</taxon>
        <taxon>Ecdysozoa</taxon>
        <taxon>Arthropoda</taxon>
        <taxon>Hexapoda</taxon>
        <taxon>Insecta</taxon>
        <taxon>Pterygota</taxon>
        <taxon>Neoptera</taxon>
        <taxon>Endopterygota</taxon>
        <taxon>Diptera</taxon>
        <taxon>Brachycera</taxon>
        <taxon>Muscomorpha</taxon>
        <taxon>Muscoidea</taxon>
        <taxon>Muscidae</taxon>
        <taxon>Stomoxys</taxon>
    </lineage>
</organism>
<feature type="compositionally biased region" description="Low complexity" evidence="10">
    <location>
        <begin position="156"/>
        <end position="211"/>
    </location>
</feature>
<keyword evidence="12" id="KW-1185">Reference proteome</keyword>
<evidence type="ECO:0000256" key="9">
    <source>
        <dbReference type="ARBA" id="ARBA00031981"/>
    </source>
</evidence>
<gene>
    <name evidence="11" type="primary">106086652</name>
</gene>
<evidence type="ECO:0000256" key="8">
    <source>
        <dbReference type="ARBA" id="ARBA00025687"/>
    </source>
</evidence>
<dbReference type="EnsemblMetazoa" id="SCAU005407-RA">
    <property type="protein sequence ID" value="SCAU005407-PA"/>
    <property type="gene ID" value="SCAU005407"/>
</dbReference>
<keyword evidence="6" id="KW-0804">Transcription</keyword>
<sequence length="368" mass="41395">MSGQYPGGYNNPLAGHRGQFNPQQQQQQQQQQQMMNQMQMYGQTGAGMMPQGMSAGGGGMGPGVMNPVGMQSPSHVQQQMLQQQQMQQQQQMGGVGGPQMGGMGMGHVGMGGGVPQSSLGGGMMPQQPQLSPAMQQVGMQQQSHMQNVPNPNAMTMMAQQQQPQTSALPQQQQQMMQNAGPQQMVPNTVQSQQQQTQQQQQPTGQPQTSNNMLSISQQPHKEINIVQLSRVGQETVQDITSRFQEIFTALKVIQPTASRDNGTVKKVQEHFRTIRLLFKRMRLIYERCSDGYPQGMEYTHVESLIPYKDETEHRNLEATQCEEYRKAIQENQELIDIVKLKNRQLREIIDRTRIIVWEINTMLSMRRS</sequence>
<keyword evidence="7" id="KW-0539">Nucleus</keyword>
<dbReference type="GO" id="GO:0003712">
    <property type="term" value="F:transcription coregulator activity"/>
    <property type="evidence" value="ECO:0007669"/>
    <property type="project" value="TreeGrafter"/>
</dbReference>
<keyword evidence="4" id="KW-0805">Transcription regulation</keyword>
<dbReference type="PANTHER" id="PTHR31705">
    <property type="entry name" value="MEDIATOR OF RNA POLYMERASE II TRANSCRIPTION SUBUNIT 30"/>
    <property type="match status" value="1"/>
</dbReference>
<evidence type="ECO:0000313" key="12">
    <source>
        <dbReference type="Proteomes" id="UP000095300"/>
    </source>
</evidence>